<evidence type="ECO:0000256" key="1">
    <source>
        <dbReference type="SAM" id="MobiDB-lite"/>
    </source>
</evidence>
<reference evidence="3" key="2">
    <citation type="submission" date="2023-05" db="EMBL/GenBank/DDBJ databases">
        <authorList>
            <consortium name="Lawrence Berkeley National Laboratory"/>
            <person name="Steindorff A."/>
            <person name="Hensen N."/>
            <person name="Bonometti L."/>
            <person name="Westerberg I."/>
            <person name="Brannstrom I.O."/>
            <person name="Guillou S."/>
            <person name="Cros-Aarteil S."/>
            <person name="Calhoun S."/>
            <person name="Haridas S."/>
            <person name="Kuo A."/>
            <person name="Mondo S."/>
            <person name="Pangilinan J."/>
            <person name="Riley R."/>
            <person name="Labutti K."/>
            <person name="Andreopoulos B."/>
            <person name="Lipzen A."/>
            <person name="Chen C."/>
            <person name="Yanf M."/>
            <person name="Daum C."/>
            <person name="Ng V."/>
            <person name="Clum A."/>
            <person name="Ohm R."/>
            <person name="Martin F."/>
            <person name="Silar P."/>
            <person name="Natvig D."/>
            <person name="Lalanne C."/>
            <person name="Gautier V."/>
            <person name="Ament-Velasquez S.L."/>
            <person name="Kruys A."/>
            <person name="Hutchinson M.I."/>
            <person name="Powell A.J."/>
            <person name="Barry K."/>
            <person name="Miller A.N."/>
            <person name="Grigoriev I.V."/>
            <person name="Debuchy R."/>
            <person name="Gladieux P."/>
            <person name="Thoren M.H."/>
            <person name="Johannesson H."/>
        </authorList>
    </citation>
    <scope>NUCLEOTIDE SEQUENCE</scope>
    <source>
        <strain evidence="3">PSN293</strain>
    </source>
</reference>
<feature type="compositionally biased region" description="Gly residues" evidence="1">
    <location>
        <begin position="183"/>
        <end position="201"/>
    </location>
</feature>
<protein>
    <submittedName>
        <fullName evidence="3">Uncharacterized protein</fullName>
    </submittedName>
</protein>
<dbReference type="EMBL" id="MU858301">
    <property type="protein sequence ID" value="KAK4207343.1"/>
    <property type="molecule type" value="Genomic_DNA"/>
</dbReference>
<evidence type="ECO:0000313" key="4">
    <source>
        <dbReference type="Proteomes" id="UP001301769"/>
    </source>
</evidence>
<feature type="compositionally biased region" description="Low complexity" evidence="1">
    <location>
        <begin position="145"/>
        <end position="162"/>
    </location>
</feature>
<proteinExistence type="predicted"/>
<dbReference type="AlphaFoldDB" id="A0AAN6XVF8"/>
<feature type="region of interest" description="Disordered" evidence="1">
    <location>
        <begin position="382"/>
        <end position="406"/>
    </location>
</feature>
<feature type="compositionally biased region" description="Low complexity" evidence="1">
    <location>
        <begin position="172"/>
        <end position="182"/>
    </location>
</feature>
<name>A0AAN6XVF8_9PEZI</name>
<keyword evidence="2" id="KW-0472">Membrane</keyword>
<gene>
    <name evidence="3" type="ORF">QBC37DRAFT_487555</name>
</gene>
<dbReference type="Proteomes" id="UP001301769">
    <property type="component" value="Unassembled WGS sequence"/>
</dbReference>
<accession>A0AAN6XVF8</accession>
<feature type="transmembrane region" description="Helical" evidence="2">
    <location>
        <begin position="218"/>
        <end position="239"/>
    </location>
</feature>
<comment type="caution">
    <text evidence="3">The sequence shown here is derived from an EMBL/GenBank/DDBJ whole genome shotgun (WGS) entry which is preliminary data.</text>
</comment>
<reference evidence="3" key="1">
    <citation type="journal article" date="2023" name="Mol. Phylogenet. Evol.">
        <title>Genome-scale phylogeny and comparative genomics of the fungal order Sordariales.</title>
        <authorList>
            <person name="Hensen N."/>
            <person name="Bonometti L."/>
            <person name="Westerberg I."/>
            <person name="Brannstrom I.O."/>
            <person name="Guillou S."/>
            <person name="Cros-Aarteil S."/>
            <person name="Calhoun S."/>
            <person name="Haridas S."/>
            <person name="Kuo A."/>
            <person name="Mondo S."/>
            <person name="Pangilinan J."/>
            <person name="Riley R."/>
            <person name="LaButti K."/>
            <person name="Andreopoulos B."/>
            <person name="Lipzen A."/>
            <person name="Chen C."/>
            <person name="Yan M."/>
            <person name="Daum C."/>
            <person name="Ng V."/>
            <person name="Clum A."/>
            <person name="Steindorff A."/>
            <person name="Ohm R.A."/>
            <person name="Martin F."/>
            <person name="Silar P."/>
            <person name="Natvig D.O."/>
            <person name="Lalanne C."/>
            <person name="Gautier V."/>
            <person name="Ament-Velasquez S.L."/>
            <person name="Kruys A."/>
            <person name="Hutchinson M.I."/>
            <person name="Powell A.J."/>
            <person name="Barry K."/>
            <person name="Miller A.N."/>
            <person name="Grigoriev I.V."/>
            <person name="Debuchy R."/>
            <person name="Gladieux P."/>
            <person name="Hiltunen Thoren M."/>
            <person name="Johannesson H."/>
        </authorList>
    </citation>
    <scope>NUCLEOTIDE SEQUENCE</scope>
    <source>
        <strain evidence="3">PSN293</strain>
    </source>
</reference>
<feature type="region of interest" description="Disordered" evidence="1">
    <location>
        <begin position="133"/>
        <end position="208"/>
    </location>
</feature>
<evidence type="ECO:0000256" key="2">
    <source>
        <dbReference type="SAM" id="Phobius"/>
    </source>
</evidence>
<feature type="region of interest" description="Disordered" evidence="1">
    <location>
        <begin position="311"/>
        <end position="349"/>
    </location>
</feature>
<keyword evidence="4" id="KW-1185">Reference proteome</keyword>
<organism evidence="3 4">
    <name type="scientific">Rhypophila decipiens</name>
    <dbReference type="NCBI Taxonomy" id="261697"/>
    <lineage>
        <taxon>Eukaryota</taxon>
        <taxon>Fungi</taxon>
        <taxon>Dikarya</taxon>
        <taxon>Ascomycota</taxon>
        <taxon>Pezizomycotina</taxon>
        <taxon>Sordariomycetes</taxon>
        <taxon>Sordariomycetidae</taxon>
        <taxon>Sordariales</taxon>
        <taxon>Naviculisporaceae</taxon>
        <taxon>Rhypophila</taxon>
    </lineage>
</organism>
<evidence type="ECO:0000313" key="3">
    <source>
        <dbReference type="EMBL" id="KAK4207343.1"/>
    </source>
</evidence>
<keyword evidence="2" id="KW-1133">Transmembrane helix</keyword>
<keyword evidence="2" id="KW-0812">Transmembrane</keyword>
<feature type="compositionally biased region" description="Pro residues" evidence="1">
    <location>
        <begin position="319"/>
        <end position="334"/>
    </location>
</feature>
<sequence length="406" mass="41334">MLLNRAENSESKHQEEPAVLAIAKRDIIPWGGYPLLVSSENSCPNDTTRCGRQGCCPNATFCNTNGPAICCPKEEEDCSDIVERVYACADTSWNMWNYLSNFCCEADKVGTHANLEDRCLPTNIPVPSSIIVSSVQQQTKTRPVNSPGTTGSGPRPTSPSGGSDSGSGSGSGSDPPDSSGSDSGSGSGSGSGTGAGTGTGSNTGSSDSNNGLSTPATIAIAVLATALGLALLFMGWFLWYRSHKKKQIKAAAAGAGGMPELPATHAQVVQVPSTYAATGTGTGTGMSFVSGSGTGNVAPQQASQTMSQPLLVPVHSTPSPGPSLDPPVGPPAYVPPHSHTQELHGQGVTPGGYVIQNQTYTAPNGEQELDGITRVNAAYAHPGGDFGGQEDCSPSPVEVGGPAFGR</sequence>